<proteinExistence type="predicted"/>
<reference evidence="1" key="1">
    <citation type="submission" date="2023-07" db="EMBL/GenBank/DDBJ databases">
        <title>Chromosome-level Genome Assembly of Striped Snakehead (Channa striata).</title>
        <authorList>
            <person name="Liu H."/>
        </authorList>
    </citation>
    <scope>NUCLEOTIDE SEQUENCE</scope>
    <source>
        <strain evidence="1">Gz</strain>
        <tissue evidence="1">Muscle</tissue>
    </source>
</reference>
<dbReference type="EMBL" id="JAUPFM010000004">
    <property type="protein sequence ID" value="KAK2853502.1"/>
    <property type="molecule type" value="Genomic_DNA"/>
</dbReference>
<dbReference type="Proteomes" id="UP001187415">
    <property type="component" value="Unassembled WGS sequence"/>
</dbReference>
<organism evidence="1 2">
    <name type="scientific">Channa striata</name>
    <name type="common">Snakehead murrel</name>
    <name type="synonym">Ophicephalus striatus</name>
    <dbReference type="NCBI Taxonomy" id="64152"/>
    <lineage>
        <taxon>Eukaryota</taxon>
        <taxon>Metazoa</taxon>
        <taxon>Chordata</taxon>
        <taxon>Craniata</taxon>
        <taxon>Vertebrata</taxon>
        <taxon>Euteleostomi</taxon>
        <taxon>Actinopterygii</taxon>
        <taxon>Neopterygii</taxon>
        <taxon>Teleostei</taxon>
        <taxon>Neoteleostei</taxon>
        <taxon>Acanthomorphata</taxon>
        <taxon>Anabantaria</taxon>
        <taxon>Anabantiformes</taxon>
        <taxon>Channoidei</taxon>
        <taxon>Channidae</taxon>
        <taxon>Channa</taxon>
    </lineage>
</organism>
<keyword evidence="2" id="KW-1185">Reference proteome</keyword>
<dbReference type="AlphaFoldDB" id="A0AA88SWR4"/>
<sequence length="85" mass="9689">MFLLDAHGVMKINGHLKPENVPRRGSRSAETRLDFLLAAGAGRRVSSGDSPVSRRRRTDIFRVCRYKHGEIKRRRAEETSPVFLV</sequence>
<protein>
    <submittedName>
        <fullName evidence="1">Uncharacterized protein</fullName>
    </submittedName>
</protein>
<comment type="caution">
    <text evidence="1">The sequence shown here is derived from an EMBL/GenBank/DDBJ whole genome shotgun (WGS) entry which is preliminary data.</text>
</comment>
<name>A0AA88SWR4_CHASR</name>
<evidence type="ECO:0000313" key="1">
    <source>
        <dbReference type="EMBL" id="KAK2853502.1"/>
    </source>
</evidence>
<accession>A0AA88SWR4</accession>
<gene>
    <name evidence="1" type="ORF">Q5P01_006163</name>
</gene>
<evidence type="ECO:0000313" key="2">
    <source>
        <dbReference type="Proteomes" id="UP001187415"/>
    </source>
</evidence>